<keyword evidence="3" id="KW-1185">Reference proteome</keyword>
<dbReference type="Proteomes" id="UP000812966">
    <property type="component" value="Unassembled WGS sequence"/>
</dbReference>
<feature type="compositionally biased region" description="Acidic residues" evidence="1">
    <location>
        <begin position="152"/>
        <end position="162"/>
    </location>
</feature>
<proteinExistence type="predicted"/>
<feature type="region of interest" description="Disordered" evidence="1">
    <location>
        <begin position="65"/>
        <end position="162"/>
    </location>
</feature>
<dbReference type="EMBL" id="JABELV010000041">
    <property type="protein sequence ID" value="KAG7562019.1"/>
    <property type="molecule type" value="Genomic_DNA"/>
</dbReference>
<evidence type="ECO:0000256" key="1">
    <source>
        <dbReference type="SAM" id="MobiDB-lite"/>
    </source>
</evidence>
<dbReference type="AlphaFoldDB" id="A0A8K0JMF6"/>
<comment type="caution">
    <text evidence="2">The sequence shown here is derived from an EMBL/GenBank/DDBJ whole genome shotgun (WGS) entry which is preliminary data.</text>
</comment>
<reference evidence="2" key="1">
    <citation type="submission" date="2020-04" db="EMBL/GenBank/DDBJ databases">
        <title>Analysis of mating type loci in Filobasidium floriforme.</title>
        <authorList>
            <person name="Nowrousian M."/>
        </authorList>
    </citation>
    <scope>NUCLEOTIDE SEQUENCE</scope>
    <source>
        <strain evidence="2">CBS 6242</strain>
    </source>
</reference>
<evidence type="ECO:0000313" key="2">
    <source>
        <dbReference type="EMBL" id="KAG7562019.1"/>
    </source>
</evidence>
<gene>
    <name evidence="2" type="ORF">FFLO_02574</name>
</gene>
<name>A0A8K0JMF6_9TREE</name>
<feature type="compositionally biased region" description="Acidic residues" evidence="1">
    <location>
        <begin position="118"/>
        <end position="140"/>
    </location>
</feature>
<sequence>MERALPPPTFIRQFGTPKHLDPNETYDLLSSFLLAQTSKAHYAPSTQTSQLERLTDVIGIQIGAVDPTDAEEHERERERLEADERDRLKKAREEALGVQEEEAEEMVKEEEQQVAEQRDDDEEDELDDGEEDEADSDEEGAPLPANEKGQEQDELEDEDEDEPLTYVGRLSNTWITASSPLRLDCPSGGLFWTSTLINARSSPSIQSGELCLSTHHPSLSEAYNLDDDLDGAFFGVRRSLSTHSPAPALRTTLYDHHHHHRHDHHVSFRGYTTWISILTCTSFLVNVVPSFPPHPAKASSAGVCIHYGNH</sequence>
<accession>A0A8K0JMF6</accession>
<feature type="compositionally biased region" description="Basic and acidic residues" evidence="1">
    <location>
        <begin position="70"/>
        <end position="95"/>
    </location>
</feature>
<protein>
    <submittedName>
        <fullName evidence="2">Uncharacterized protein</fullName>
    </submittedName>
</protein>
<evidence type="ECO:0000313" key="3">
    <source>
        <dbReference type="Proteomes" id="UP000812966"/>
    </source>
</evidence>
<organism evidence="2 3">
    <name type="scientific">Filobasidium floriforme</name>
    <dbReference type="NCBI Taxonomy" id="5210"/>
    <lineage>
        <taxon>Eukaryota</taxon>
        <taxon>Fungi</taxon>
        <taxon>Dikarya</taxon>
        <taxon>Basidiomycota</taxon>
        <taxon>Agaricomycotina</taxon>
        <taxon>Tremellomycetes</taxon>
        <taxon>Filobasidiales</taxon>
        <taxon>Filobasidiaceae</taxon>
        <taxon>Filobasidium</taxon>
    </lineage>
</organism>